<dbReference type="KEGG" id="fas:105270013"/>
<evidence type="ECO:0000256" key="4">
    <source>
        <dbReference type="ARBA" id="ARBA00022574"/>
    </source>
</evidence>
<dbReference type="RefSeq" id="XP_011308970.1">
    <property type="nucleotide sequence ID" value="XM_011310668.1"/>
</dbReference>
<dbReference type="Gene3D" id="2.130.10.10">
    <property type="entry name" value="YVTN repeat-like/Quinoprotein amine dehydrogenase"/>
    <property type="match status" value="3"/>
</dbReference>
<feature type="region of interest" description="Disordered" evidence="8">
    <location>
        <begin position="775"/>
        <end position="814"/>
    </location>
</feature>
<evidence type="ECO:0000256" key="2">
    <source>
        <dbReference type="ARBA" id="ARBA00022517"/>
    </source>
</evidence>
<organism evidence="10">
    <name type="scientific">Fopius arisanus</name>
    <dbReference type="NCBI Taxonomy" id="64838"/>
    <lineage>
        <taxon>Eukaryota</taxon>
        <taxon>Metazoa</taxon>
        <taxon>Ecdysozoa</taxon>
        <taxon>Arthropoda</taxon>
        <taxon>Hexapoda</taxon>
        <taxon>Insecta</taxon>
        <taxon>Pterygota</taxon>
        <taxon>Neoptera</taxon>
        <taxon>Endopterygota</taxon>
        <taxon>Hymenoptera</taxon>
        <taxon>Apocrita</taxon>
        <taxon>Ichneumonoidea</taxon>
        <taxon>Braconidae</taxon>
        <taxon>Opiinae</taxon>
        <taxon>Fopius</taxon>
    </lineage>
</organism>
<dbReference type="SUPFAM" id="SSF50978">
    <property type="entry name" value="WD40 repeat-like"/>
    <property type="match status" value="2"/>
</dbReference>
<dbReference type="GO" id="GO:0003723">
    <property type="term" value="F:RNA binding"/>
    <property type="evidence" value="ECO:0007669"/>
    <property type="project" value="InterPro"/>
</dbReference>
<evidence type="ECO:0000256" key="8">
    <source>
        <dbReference type="SAM" id="MobiDB-lite"/>
    </source>
</evidence>
<evidence type="ECO:0000256" key="5">
    <source>
        <dbReference type="ARBA" id="ARBA00022737"/>
    </source>
</evidence>
<evidence type="ECO:0000259" key="9">
    <source>
        <dbReference type="Pfam" id="PF23769"/>
    </source>
</evidence>
<dbReference type="InterPro" id="IPR001680">
    <property type="entry name" value="WD40_rpt"/>
</dbReference>
<dbReference type="EMBL" id="GBYB01013833">
    <property type="protein sequence ID" value="JAG83600.1"/>
    <property type="molecule type" value="Transcribed_RNA"/>
</dbReference>
<dbReference type="InterPro" id="IPR053826">
    <property type="entry name" value="WDR75"/>
</dbReference>
<feature type="region of interest" description="Disordered" evidence="8">
    <location>
        <begin position="1"/>
        <end position="30"/>
    </location>
</feature>
<dbReference type="InterPro" id="IPR057644">
    <property type="entry name" value="Beta-prop_WDR75_2nd"/>
</dbReference>
<dbReference type="InterPro" id="IPR036322">
    <property type="entry name" value="WD40_repeat_dom_sf"/>
</dbReference>
<keyword evidence="4" id="KW-0853">WD repeat</keyword>
<dbReference type="Pfam" id="PF23769">
    <property type="entry name" value="Beta-prop_WDR75_2nd"/>
    <property type="match status" value="1"/>
</dbReference>
<keyword evidence="2" id="KW-0690">Ribosome biogenesis</keyword>
<dbReference type="GO" id="GO:0032040">
    <property type="term" value="C:small-subunit processome"/>
    <property type="evidence" value="ECO:0007669"/>
    <property type="project" value="InterPro"/>
</dbReference>
<dbReference type="PANTHER" id="PTHR44215:SF1">
    <property type="entry name" value="WD REPEAT-CONTAINING PROTEIN 75"/>
    <property type="match status" value="1"/>
</dbReference>
<dbReference type="GeneID" id="105270013"/>
<keyword evidence="3" id="KW-0698">rRNA processing</keyword>
<dbReference type="Proteomes" id="UP000694866">
    <property type="component" value="Unplaced"/>
</dbReference>
<dbReference type="SMART" id="SM00320">
    <property type="entry name" value="WD40"/>
    <property type="match status" value="6"/>
</dbReference>
<dbReference type="Pfam" id="PF23869">
    <property type="entry name" value="Beta-prop_WDR75_1st"/>
    <property type="match status" value="1"/>
</dbReference>
<dbReference type="GO" id="GO:0006364">
    <property type="term" value="P:rRNA processing"/>
    <property type="evidence" value="ECO:0007669"/>
    <property type="project" value="UniProtKB-KW"/>
</dbReference>
<keyword evidence="11" id="KW-1185">Reference proteome</keyword>
<accession>A0A9R1TGX5</accession>
<keyword evidence="7" id="KW-0539">Nucleus</keyword>
<comment type="subcellular location">
    <subcellularLocation>
        <location evidence="1">Nucleus</location>
        <location evidence="1">Nucleolus</location>
    </subcellularLocation>
</comment>
<proteinExistence type="predicted"/>
<dbReference type="InterPro" id="IPR015943">
    <property type="entry name" value="WD40/YVTN_repeat-like_dom_sf"/>
</dbReference>
<reference evidence="10" key="1">
    <citation type="submission" date="2015-01" db="EMBL/GenBank/DDBJ databases">
        <title>Transcriptome Assembly of Fopius arisanus.</title>
        <authorList>
            <person name="Geib S."/>
        </authorList>
    </citation>
    <scope>NUCLEOTIDE SEQUENCE</scope>
</reference>
<evidence type="ECO:0000313" key="10">
    <source>
        <dbReference type="EMBL" id="JAG83600.1"/>
    </source>
</evidence>
<accession>A0A0C9QGV3</accession>
<dbReference type="AlphaFoldDB" id="A0A0C9QGV3"/>
<protein>
    <submittedName>
        <fullName evidence="12">WD repeat-containing protein 75</fullName>
    </submittedName>
    <submittedName>
        <fullName evidence="10">Wdr75 protein</fullName>
    </submittedName>
</protein>
<feature type="compositionally biased region" description="Acidic residues" evidence="8">
    <location>
        <begin position="795"/>
        <end position="805"/>
    </location>
</feature>
<sequence length="848" mass="93980">MQVKNLKKTTKRKKSGKKEPEDHLITKRKGGGSIIDHRPLFSSNGELLYVVWKHVIRKYSTQTGDFVGEFEAAEVKLSGISFYSDNFNTIVGCTETGDLINWNSQNGVITRKLKLKTEDEVRISTFHIINYKSKSGKSINEALVTYTNKSSNSIHLGLFDVETGSATRSRSIPCGPTGAYCVDIVGNNGDNLIALAQDVDLHVIQPLNDLKGKLHKIGLTGRKLTCVTGHPEEECVAVGDSSGRVLVYRNLLQRPVMGSYHWHTLPVTEIAFSKSGGHMYTGGSECVLVKWTLANPHHKSFLPRLPAPIKHLTIAPENIYVAVSTLDNGIVVVNPQKKLTSVIQNFTWGVTASSRGRFPAGLILDPRTGSLVLNSRTGHVQFFDTHRKSLLYNINITAQNFLTQERAAVIVNTEVTRVSINQDGAWMATVEERDDRVSTPEVRLKFWRFNSQRQIFSLNTCIELPHELGINALGFQPSGSLDGEGIAAVTTGRDRKFKIWGIVEGTGDRGKHWACYGVESYRDLQVTDAGFSVDGSLLGVGFGSSLTIWGPEDMALKCSLTHRRYPQVIKRVEFGKNESCHLVVVGSDEHIGVWNLLTLSLTWSVHLKLQVLVADPCTNLMAAFSRDNSLFIFNPQVSTPIYVRRGVLEGESVVLGACYVPNDKEKRGKGLCEWQRESQLFFIDDNQELLALEDEREGGVLFEGLGDRVLNWPSTPFGRIIAEESTNNVQRASFVHDHLGTGKGVVEELLTLPAHTLPPMRLLCGPFILSLRAKPGNKRKNNDDKTSSDANSESENSDDSDEDDGIDPRNHLAIETIPTDVRRLNDNDDNDAKLVSLDWSFLARIVPS</sequence>
<evidence type="ECO:0000256" key="3">
    <source>
        <dbReference type="ARBA" id="ARBA00022552"/>
    </source>
</evidence>
<dbReference type="OrthoDB" id="4096at2759"/>
<name>A0A0C9QGV3_9HYME</name>
<dbReference type="GO" id="GO:0045943">
    <property type="term" value="P:positive regulation of transcription by RNA polymerase I"/>
    <property type="evidence" value="ECO:0007669"/>
    <property type="project" value="InterPro"/>
</dbReference>
<dbReference type="PANTHER" id="PTHR44215">
    <property type="entry name" value="WD REPEAT-CONTAINING PROTEIN 75"/>
    <property type="match status" value="1"/>
</dbReference>
<evidence type="ECO:0000313" key="12">
    <source>
        <dbReference type="RefSeq" id="XP_011308970.1"/>
    </source>
</evidence>
<keyword evidence="6" id="KW-0804">Transcription</keyword>
<evidence type="ECO:0000256" key="7">
    <source>
        <dbReference type="ARBA" id="ARBA00023242"/>
    </source>
</evidence>
<feature type="domain" description="WD repeat-containing protein 75 second beta-propeller" evidence="9">
    <location>
        <begin position="362"/>
        <end position="687"/>
    </location>
</feature>
<evidence type="ECO:0000256" key="6">
    <source>
        <dbReference type="ARBA" id="ARBA00023163"/>
    </source>
</evidence>
<feature type="compositionally biased region" description="Basic residues" evidence="8">
    <location>
        <begin position="1"/>
        <end position="16"/>
    </location>
</feature>
<evidence type="ECO:0000313" key="11">
    <source>
        <dbReference type="Proteomes" id="UP000694866"/>
    </source>
</evidence>
<gene>
    <name evidence="10" type="primary">wdr75</name>
    <name evidence="12" type="synonym">l(2)05287</name>
    <name evidence="10" type="ORF">g.43607</name>
</gene>
<evidence type="ECO:0000256" key="1">
    <source>
        <dbReference type="ARBA" id="ARBA00004604"/>
    </source>
</evidence>
<reference evidence="12" key="2">
    <citation type="submission" date="2025-04" db="UniProtKB">
        <authorList>
            <consortium name="RefSeq"/>
        </authorList>
    </citation>
    <scope>IDENTIFICATION</scope>
    <source>
        <strain evidence="12">USDA-PBARC FA_bdor</strain>
        <tissue evidence="12">Whole organism</tissue>
    </source>
</reference>
<dbReference type="GO" id="GO:2000234">
    <property type="term" value="P:positive regulation of rRNA processing"/>
    <property type="evidence" value="ECO:0007669"/>
    <property type="project" value="TreeGrafter"/>
</dbReference>
<keyword evidence="5" id="KW-0677">Repeat</keyword>